<organism evidence="2 3">
    <name type="scientific">Embleya hyalina</name>
    <dbReference type="NCBI Taxonomy" id="516124"/>
    <lineage>
        <taxon>Bacteria</taxon>
        <taxon>Bacillati</taxon>
        <taxon>Actinomycetota</taxon>
        <taxon>Actinomycetes</taxon>
        <taxon>Kitasatosporales</taxon>
        <taxon>Streptomycetaceae</taxon>
        <taxon>Embleya</taxon>
    </lineage>
</organism>
<dbReference type="OrthoDB" id="182039at2"/>
<dbReference type="InterPro" id="IPR023631">
    <property type="entry name" value="Amidase_dom"/>
</dbReference>
<comment type="caution">
    <text evidence="2">The sequence shown here is derived from an EMBL/GenBank/DDBJ whole genome shotgun (WGS) entry which is preliminary data.</text>
</comment>
<evidence type="ECO:0000259" key="1">
    <source>
        <dbReference type="Pfam" id="PF01425"/>
    </source>
</evidence>
<dbReference type="PANTHER" id="PTHR11895">
    <property type="entry name" value="TRANSAMIDASE"/>
    <property type="match status" value="1"/>
</dbReference>
<dbReference type="GO" id="GO:0016787">
    <property type="term" value="F:hydrolase activity"/>
    <property type="evidence" value="ECO:0007669"/>
    <property type="project" value="UniProtKB-KW"/>
</dbReference>
<dbReference type="Gene3D" id="3.90.1300.10">
    <property type="entry name" value="Amidase signature (AS) domain"/>
    <property type="match status" value="1"/>
</dbReference>
<dbReference type="RefSeq" id="WP_126638922.1">
    <property type="nucleotide sequence ID" value="NZ_BIFH01000022.1"/>
</dbReference>
<proteinExistence type="predicted"/>
<dbReference type="Proteomes" id="UP000286931">
    <property type="component" value="Unassembled WGS sequence"/>
</dbReference>
<name>A0A401YQS2_9ACTN</name>
<dbReference type="AlphaFoldDB" id="A0A401YQS2"/>
<protein>
    <submittedName>
        <fullName evidence="2">Amidohydrolase</fullName>
    </submittedName>
</protein>
<dbReference type="InterPro" id="IPR000120">
    <property type="entry name" value="Amidase"/>
</dbReference>
<evidence type="ECO:0000313" key="3">
    <source>
        <dbReference type="Proteomes" id="UP000286931"/>
    </source>
</evidence>
<dbReference type="EMBL" id="BIFH01000022">
    <property type="protein sequence ID" value="GCD96895.1"/>
    <property type="molecule type" value="Genomic_DNA"/>
</dbReference>
<evidence type="ECO:0000313" key="2">
    <source>
        <dbReference type="EMBL" id="GCD96895.1"/>
    </source>
</evidence>
<feature type="domain" description="Amidase" evidence="1">
    <location>
        <begin position="41"/>
        <end position="449"/>
    </location>
</feature>
<reference evidence="2 3" key="1">
    <citation type="submission" date="2018-12" db="EMBL/GenBank/DDBJ databases">
        <title>Draft genome sequence of Embleya hyalina NBRC 13850T.</title>
        <authorList>
            <person name="Komaki H."/>
            <person name="Hosoyama A."/>
            <person name="Kimura A."/>
            <person name="Ichikawa N."/>
            <person name="Tamura T."/>
        </authorList>
    </citation>
    <scope>NUCLEOTIDE SEQUENCE [LARGE SCALE GENOMIC DNA]</scope>
    <source>
        <strain evidence="2 3">NBRC 13850</strain>
    </source>
</reference>
<dbReference type="InterPro" id="IPR036928">
    <property type="entry name" value="AS_sf"/>
</dbReference>
<dbReference type="InterPro" id="IPR020556">
    <property type="entry name" value="Amidase_CS"/>
</dbReference>
<dbReference type="SUPFAM" id="SSF75304">
    <property type="entry name" value="Amidase signature (AS) enzymes"/>
    <property type="match status" value="1"/>
</dbReference>
<dbReference type="PANTHER" id="PTHR11895:SF176">
    <property type="entry name" value="AMIDASE AMID-RELATED"/>
    <property type="match status" value="1"/>
</dbReference>
<dbReference type="PROSITE" id="PS00571">
    <property type="entry name" value="AMIDASES"/>
    <property type="match status" value="1"/>
</dbReference>
<gene>
    <name evidence="2" type="ORF">EHYA_04582</name>
</gene>
<accession>A0A401YQS2</accession>
<sequence length="472" mass="49534">MRSTRQRSTTRTSPGALGYFAERDLTGLAEDLRTGRSTPEDLVRHTFEAIEALDPTLNAFVAVDEPGALAAARQAGRELRRGVDRGPLHGVPVAVKDLIDVAGLPARRGSAHFRDRVAPTDARCVADVRAAGAVVVGKTTTHELAYGPTGDRSLNGAARNPHDPARMTGGSSGGSAAAVAAGIVPVALGTDTAGSVRIPSALCGIHGFKPAHGALALDGVFPLAPSFDHVGVHARTARDCAIVYRILRGDRMGTPAESVVGTRIGLLDPSPYTHVDARVEAVVRARLEDLVGPVEGVPGESVPDLRRLRAAFVALQGAEAYALHAERVARAPGLFDPEVLERLRESGRVGRRDVARAVRERRAAAPAFEALLARWDVLAMPTVPVVAPEVGARDIEVDGVRVGVRETLLALTWPWNLTGLPALTIPAGSVDGLPVGLQLVGRVGDEERLFAVAEARFDSLGSGHVHVGPAKP</sequence>
<keyword evidence="2" id="KW-0378">Hydrolase</keyword>
<dbReference type="Pfam" id="PF01425">
    <property type="entry name" value="Amidase"/>
    <property type="match status" value="1"/>
</dbReference>
<keyword evidence="3" id="KW-1185">Reference proteome</keyword>